<dbReference type="PANTHER" id="PTHR43229">
    <property type="entry name" value="NODULATION PROTEIN J"/>
    <property type="match status" value="1"/>
</dbReference>
<organism evidence="8 9">
    <name type="scientific">Nocardia terpenica</name>
    <dbReference type="NCBI Taxonomy" id="455432"/>
    <lineage>
        <taxon>Bacteria</taxon>
        <taxon>Bacillati</taxon>
        <taxon>Actinomycetota</taxon>
        <taxon>Actinomycetes</taxon>
        <taxon>Mycobacteriales</taxon>
        <taxon>Nocardiaceae</taxon>
        <taxon>Nocardia</taxon>
    </lineage>
</organism>
<feature type="transmembrane region" description="Helical" evidence="6">
    <location>
        <begin position="233"/>
        <end position="254"/>
    </location>
</feature>
<dbReference type="PIRSF" id="PIRSF006648">
    <property type="entry name" value="DrrB"/>
    <property type="match status" value="1"/>
</dbReference>
<feature type="transmembrane region" description="Helical" evidence="6">
    <location>
        <begin position="148"/>
        <end position="171"/>
    </location>
</feature>
<feature type="transmembrane region" description="Helical" evidence="6">
    <location>
        <begin position="121"/>
        <end position="142"/>
    </location>
</feature>
<dbReference type="EMBL" id="LWGR01000021">
    <property type="protein sequence ID" value="KZM69126.1"/>
    <property type="molecule type" value="Genomic_DNA"/>
</dbReference>
<comment type="caution">
    <text evidence="8">The sequence shown here is derived from an EMBL/GenBank/DDBJ whole genome shotgun (WGS) entry which is preliminary data.</text>
</comment>
<name>A0A164I5U6_9NOCA</name>
<dbReference type="GO" id="GO:0043190">
    <property type="term" value="C:ATP-binding cassette (ABC) transporter complex"/>
    <property type="evidence" value="ECO:0007669"/>
    <property type="project" value="InterPro"/>
</dbReference>
<dbReference type="PROSITE" id="PS51012">
    <property type="entry name" value="ABC_TM2"/>
    <property type="match status" value="1"/>
</dbReference>
<evidence type="ECO:0000256" key="4">
    <source>
        <dbReference type="ARBA" id="ARBA00023136"/>
    </source>
</evidence>
<evidence type="ECO:0000313" key="9">
    <source>
        <dbReference type="Proteomes" id="UP000076512"/>
    </source>
</evidence>
<evidence type="ECO:0000256" key="6">
    <source>
        <dbReference type="SAM" id="Phobius"/>
    </source>
</evidence>
<dbReference type="Proteomes" id="UP000076512">
    <property type="component" value="Unassembled WGS sequence"/>
</dbReference>
<keyword evidence="4 6" id="KW-0472">Membrane</keyword>
<dbReference type="PANTHER" id="PTHR43229:SF2">
    <property type="entry name" value="NODULATION PROTEIN J"/>
    <property type="match status" value="1"/>
</dbReference>
<feature type="transmembrane region" description="Helical" evidence="6">
    <location>
        <begin position="67"/>
        <end position="86"/>
    </location>
</feature>
<evidence type="ECO:0000259" key="7">
    <source>
        <dbReference type="PROSITE" id="PS51012"/>
    </source>
</evidence>
<evidence type="ECO:0000313" key="8">
    <source>
        <dbReference type="EMBL" id="KZM69126.1"/>
    </source>
</evidence>
<dbReference type="Pfam" id="PF12698">
    <property type="entry name" value="ABC2_membrane_3"/>
    <property type="match status" value="1"/>
</dbReference>
<sequence>MTVDTATAPAQLRVPSGLQWRALSGRTIRAALREGDLPFGFLAPMIFFLCFYVPLRHSMELGGGKYAQYLLPVIVIQGMFFTAMSAGDRAARDTFTGMGTRLRSMPVPPWLPLAARMSANLVRAVAAVAGALVIGTAFGFRFHDAGSALAFAVLALAFGVAIVIGADALGVATGKPEIGASALLAPQLLLIMMSTGFVPAQAFPGWIQPFVRNQPVSQAAAALRDLAEGKFTAALGVSIAWIAAMVVVFTAVSVRVERRRA</sequence>
<dbReference type="InterPro" id="IPR051784">
    <property type="entry name" value="Nod_factor_ABC_transporter"/>
</dbReference>
<evidence type="ECO:0000256" key="1">
    <source>
        <dbReference type="ARBA" id="ARBA00004141"/>
    </source>
</evidence>
<dbReference type="InterPro" id="IPR047817">
    <property type="entry name" value="ABC2_TM_bact-type"/>
</dbReference>
<keyword evidence="2 6" id="KW-0812">Transmembrane</keyword>
<evidence type="ECO:0000256" key="2">
    <source>
        <dbReference type="ARBA" id="ARBA00022692"/>
    </source>
</evidence>
<comment type="subcellular location">
    <subcellularLocation>
        <location evidence="1">Membrane</location>
        <topology evidence="1">Multi-pass membrane protein</topology>
    </subcellularLocation>
</comment>
<dbReference type="GO" id="GO:0046677">
    <property type="term" value="P:response to antibiotic"/>
    <property type="evidence" value="ECO:0007669"/>
    <property type="project" value="UniProtKB-KW"/>
</dbReference>
<feature type="transmembrane region" description="Helical" evidence="6">
    <location>
        <begin position="183"/>
        <end position="203"/>
    </location>
</feature>
<feature type="transmembrane region" description="Helical" evidence="6">
    <location>
        <begin position="37"/>
        <end position="55"/>
    </location>
</feature>
<gene>
    <name evidence="8" type="ORF">AWN90_15520</name>
</gene>
<dbReference type="GO" id="GO:0140359">
    <property type="term" value="F:ABC-type transporter activity"/>
    <property type="evidence" value="ECO:0007669"/>
    <property type="project" value="InterPro"/>
</dbReference>
<accession>A0A164I5U6</accession>
<evidence type="ECO:0000256" key="5">
    <source>
        <dbReference type="ARBA" id="ARBA00023251"/>
    </source>
</evidence>
<dbReference type="STRING" id="455432.AWN90_15520"/>
<reference evidence="8 9" key="1">
    <citation type="submission" date="2016-04" db="EMBL/GenBank/DDBJ databases">
        <authorList>
            <person name="Evans L.H."/>
            <person name="Alamgir A."/>
            <person name="Owens N."/>
            <person name="Weber N.D."/>
            <person name="Virtaneva K."/>
            <person name="Barbian K."/>
            <person name="Babar A."/>
            <person name="Rosenke K."/>
        </authorList>
    </citation>
    <scope>NUCLEOTIDE SEQUENCE [LARGE SCALE GENOMIC DNA]</scope>
    <source>
        <strain evidence="8 9">IFM 0406</strain>
    </source>
</reference>
<dbReference type="InterPro" id="IPR013525">
    <property type="entry name" value="ABC2_TM"/>
</dbReference>
<proteinExistence type="predicted"/>
<dbReference type="InterPro" id="IPR000412">
    <property type="entry name" value="ABC_2_transport"/>
</dbReference>
<protein>
    <submittedName>
        <fullName evidence="8">ABC transporter permease</fullName>
    </submittedName>
</protein>
<feature type="domain" description="ABC transmembrane type-2" evidence="7">
    <location>
        <begin position="35"/>
        <end position="260"/>
    </location>
</feature>
<keyword evidence="9" id="KW-1185">Reference proteome</keyword>
<dbReference type="OrthoDB" id="8988363at2"/>
<dbReference type="RefSeq" id="WP_067581319.1">
    <property type="nucleotide sequence ID" value="NZ_JABMCZ010000002.1"/>
</dbReference>
<keyword evidence="3 6" id="KW-1133">Transmembrane helix</keyword>
<dbReference type="AlphaFoldDB" id="A0A164I5U6"/>
<evidence type="ECO:0000256" key="3">
    <source>
        <dbReference type="ARBA" id="ARBA00022989"/>
    </source>
</evidence>
<keyword evidence="5" id="KW-0046">Antibiotic resistance</keyword>